<evidence type="ECO:0000313" key="2">
    <source>
        <dbReference type="Proteomes" id="UP000276133"/>
    </source>
</evidence>
<gene>
    <name evidence="1" type="ORF">BpHYR1_013692</name>
</gene>
<sequence>MYKLANNLEKVNFVNGLDIGYESSYNLRRHRKSMHREQVRNCLPRFYFFVNMVVNVWNSLPVDVVIARSLNCFKSIIYKCLIENRESCGTHLREKRLQDAFRPFCINS</sequence>
<organism evidence="1 2">
    <name type="scientific">Brachionus plicatilis</name>
    <name type="common">Marine rotifer</name>
    <name type="synonym">Brachionus muelleri</name>
    <dbReference type="NCBI Taxonomy" id="10195"/>
    <lineage>
        <taxon>Eukaryota</taxon>
        <taxon>Metazoa</taxon>
        <taxon>Spiralia</taxon>
        <taxon>Gnathifera</taxon>
        <taxon>Rotifera</taxon>
        <taxon>Eurotatoria</taxon>
        <taxon>Monogononta</taxon>
        <taxon>Pseudotrocha</taxon>
        <taxon>Ploima</taxon>
        <taxon>Brachionidae</taxon>
        <taxon>Brachionus</taxon>
    </lineage>
</organism>
<dbReference type="EMBL" id="REGN01002660">
    <property type="protein sequence ID" value="RNA26856.1"/>
    <property type="molecule type" value="Genomic_DNA"/>
</dbReference>
<name>A0A3M7RTG4_BRAPC</name>
<evidence type="ECO:0000313" key="1">
    <source>
        <dbReference type="EMBL" id="RNA26856.1"/>
    </source>
</evidence>
<protein>
    <recommendedName>
        <fullName evidence="3">RNA-directed DNA polymerase from mobile element jockey-like</fullName>
    </recommendedName>
</protein>
<dbReference type="OrthoDB" id="6262682at2759"/>
<proteinExistence type="predicted"/>
<dbReference type="AlphaFoldDB" id="A0A3M7RTG4"/>
<dbReference type="Proteomes" id="UP000276133">
    <property type="component" value="Unassembled WGS sequence"/>
</dbReference>
<comment type="caution">
    <text evidence="1">The sequence shown here is derived from an EMBL/GenBank/DDBJ whole genome shotgun (WGS) entry which is preliminary data.</text>
</comment>
<reference evidence="1 2" key="1">
    <citation type="journal article" date="2018" name="Sci. Rep.">
        <title>Genomic signatures of local adaptation to the degree of environmental predictability in rotifers.</title>
        <authorList>
            <person name="Franch-Gras L."/>
            <person name="Hahn C."/>
            <person name="Garcia-Roger E.M."/>
            <person name="Carmona M.J."/>
            <person name="Serra M."/>
            <person name="Gomez A."/>
        </authorList>
    </citation>
    <scope>NUCLEOTIDE SEQUENCE [LARGE SCALE GENOMIC DNA]</scope>
    <source>
        <strain evidence="1">HYR1</strain>
    </source>
</reference>
<evidence type="ECO:0008006" key="3">
    <source>
        <dbReference type="Google" id="ProtNLM"/>
    </source>
</evidence>
<keyword evidence="2" id="KW-1185">Reference proteome</keyword>
<accession>A0A3M7RTG4</accession>